<dbReference type="EMBL" id="BEXD01001550">
    <property type="protein sequence ID" value="GBB94632.1"/>
    <property type="molecule type" value="Genomic_DNA"/>
</dbReference>
<evidence type="ECO:0000313" key="2">
    <source>
        <dbReference type="EMBL" id="GBB94632.1"/>
    </source>
</evidence>
<keyword evidence="3" id="KW-1185">Reference proteome</keyword>
<organism evidence="2 3">
    <name type="scientific">Rhizophagus clarus</name>
    <dbReference type="NCBI Taxonomy" id="94130"/>
    <lineage>
        <taxon>Eukaryota</taxon>
        <taxon>Fungi</taxon>
        <taxon>Fungi incertae sedis</taxon>
        <taxon>Mucoromycota</taxon>
        <taxon>Glomeromycotina</taxon>
        <taxon>Glomeromycetes</taxon>
        <taxon>Glomerales</taxon>
        <taxon>Glomeraceae</taxon>
        <taxon>Rhizophagus</taxon>
    </lineage>
</organism>
<reference evidence="2 3" key="1">
    <citation type="submission" date="2017-11" db="EMBL/GenBank/DDBJ databases">
        <title>The genome of Rhizophagus clarus HR1 reveals common genetic basis of auxotrophy among arbuscular mycorrhizal fungi.</title>
        <authorList>
            <person name="Kobayashi Y."/>
        </authorList>
    </citation>
    <scope>NUCLEOTIDE SEQUENCE [LARGE SCALE GENOMIC DNA]</scope>
    <source>
        <strain evidence="2 3">HR1</strain>
    </source>
</reference>
<sequence>MTREVFIKDCEKAVNTTIVYSDEWSIKDKVLANEEYNNNIKSKRLIIKRILFRTDKIKVSSRWIKPESDDDDNNEDNNSNNNNDDNNNNSNGNNNDNNNNSNNDNNDNDNNGNANKNNETNEEQNNNNNDNINIYEH</sequence>
<name>A0A2Z6R1E2_9GLOM</name>
<evidence type="ECO:0000256" key="1">
    <source>
        <dbReference type="SAM" id="MobiDB-lite"/>
    </source>
</evidence>
<dbReference type="Proteomes" id="UP000247702">
    <property type="component" value="Unassembled WGS sequence"/>
</dbReference>
<feature type="compositionally biased region" description="Low complexity" evidence="1">
    <location>
        <begin position="76"/>
        <end position="137"/>
    </location>
</feature>
<feature type="region of interest" description="Disordered" evidence="1">
    <location>
        <begin position="58"/>
        <end position="137"/>
    </location>
</feature>
<comment type="caution">
    <text evidence="2">The sequence shown here is derived from an EMBL/GenBank/DDBJ whole genome shotgun (WGS) entry which is preliminary data.</text>
</comment>
<proteinExistence type="predicted"/>
<accession>A0A2Z6R1E2</accession>
<gene>
    <name evidence="2" type="ORF">RclHR1_23930002</name>
</gene>
<protein>
    <submittedName>
        <fullName evidence="2">Uncharacterized protein</fullName>
    </submittedName>
</protein>
<evidence type="ECO:0000313" key="3">
    <source>
        <dbReference type="Proteomes" id="UP000247702"/>
    </source>
</evidence>
<dbReference type="AlphaFoldDB" id="A0A2Z6R1E2"/>